<keyword evidence="2 4" id="KW-0808">Transferase</keyword>
<sequence>MPSKTPIIAWARSPVAPLGSALARLSPHELGQPLLLSLLQQSGLPAHAVDAVVVGNALGAGGNPARMLALAAGLPDGCAAHTIDTQCCSGLDAVAMAVGLLQSAQAEVVIAGGIEAWSRAPIRQTRPLHPGEQPQGYERPPFAPDPARDPDMLQSAADYALTHGFSRSQQEQYALLSHSRALAAQAQLAPEIVPVAGLAADAYPRALQPARAARMPVVARSCSQTASPGDIAAHALSPLTISARADGAALLLLATPEACARWNLQPRAQWLASASVGAAPETPLLAAIAAAQMVLARGSHALAGPHQSPSPLPLPARDLSAIELHDAFAVQGLAFCAAMGLAPEQINSAGGGLARGHPIGASGAIALVRCLAQLEYQAQSSTPKAALGLAAIAGAGGIGAATLVQWLQASS</sequence>
<dbReference type="AlphaFoldDB" id="A0A0L7MQY6"/>
<comment type="similarity">
    <text evidence="1 4">Belongs to the thiolase-like superfamily. Thiolase family.</text>
</comment>
<keyword evidence="3 4" id="KW-0012">Acyltransferase</keyword>
<feature type="domain" description="Thiolase C-terminal" evidence="7">
    <location>
        <begin position="315"/>
        <end position="405"/>
    </location>
</feature>
<dbReference type="Proteomes" id="UP000037442">
    <property type="component" value="Unassembled WGS sequence"/>
</dbReference>
<gene>
    <name evidence="8" type="ORF">GL58_04990</name>
</gene>
<organism evidence="8 9">
    <name type="scientific">Comamonas testosteroni</name>
    <name type="common">Pseudomonas testosteroni</name>
    <dbReference type="NCBI Taxonomy" id="285"/>
    <lineage>
        <taxon>Bacteria</taxon>
        <taxon>Pseudomonadati</taxon>
        <taxon>Pseudomonadota</taxon>
        <taxon>Betaproteobacteria</taxon>
        <taxon>Burkholderiales</taxon>
        <taxon>Comamonadaceae</taxon>
        <taxon>Comamonas</taxon>
    </lineage>
</organism>
<reference evidence="9" key="1">
    <citation type="submission" date="2014-06" db="EMBL/GenBank/DDBJ databases">
        <title>Draft genome sequence of C. testosteroni WDL7.</title>
        <authorList>
            <person name="Wu Y."/>
            <person name="Seshan H."/>
            <person name="Arumugam K."/>
        </authorList>
    </citation>
    <scope>NUCLEOTIDE SEQUENCE [LARGE SCALE GENOMIC DNA]</scope>
    <source>
        <strain evidence="9">WDL7</strain>
    </source>
</reference>
<proteinExistence type="inferred from homology"/>
<feature type="region of interest" description="Disordered" evidence="5">
    <location>
        <begin position="122"/>
        <end position="146"/>
    </location>
</feature>
<dbReference type="PROSITE" id="PS00737">
    <property type="entry name" value="THIOLASE_2"/>
    <property type="match status" value="1"/>
</dbReference>
<dbReference type="PATRIC" id="fig|285.49.peg.1041"/>
<dbReference type="SUPFAM" id="SSF53901">
    <property type="entry name" value="Thiolase-like"/>
    <property type="match status" value="1"/>
</dbReference>
<evidence type="ECO:0000256" key="5">
    <source>
        <dbReference type="SAM" id="MobiDB-lite"/>
    </source>
</evidence>
<evidence type="ECO:0000256" key="2">
    <source>
        <dbReference type="ARBA" id="ARBA00022679"/>
    </source>
</evidence>
<comment type="caution">
    <text evidence="8">The sequence shown here is derived from an EMBL/GenBank/DDBJ whole genome shotgun (WGS) entry which is preliminary data.</text>
</comment>
<dbReference type="InterPro" id="IPR020613">
    <property type="entry name" value="Thiolase_CS"/>
</dbReference>
<dbReference type="InterPro" id="IPR020617">
    <property type="entry name" value="Thiolase_C"/>
</dbReference>
<evidence type="ECO:0000256" key="1">
    <source>
        <dbReference type="ARBA" id="ARBA00010982"/>
    </source>
</evidence>
<dbReference type="PANTHER" id="PTHR18919:SF107">
    <property type="entry name" value="ACETYL-COA ACETYLTRANSFERASE, CYTOSOLIC"/>
    <property type="match status" value="1"/>
</dbReference>
<dbReference type="EMBL" id="JNVD01000013">
    <property type="protein sequence ID" value="KOC24312.1"/>
    <property type="molecule type" value="Genomic_DNA"/>
</dbReference>
<feature type="domain" description="Thiolase N-terminal" evidence="6">
    <location>
        <begin position="7"/>
        <end position="255"/>
    </location>
</feature>
<evidence type="ECO:0000259" key="7">
    <source>
        <dbReference type="Pfam" id="PF02803"/>
    </source>
</evidence>
<dbReference type="InterPro" id="IPR016039">
    <property type="entry name" value="Thiolase-like"/>
</dbReference>
<dbReference type="InterPro" id="IPR020616">
    <property type="entry name" value="Thiolase_N"/>
</dbReference>
<dbReference type="GO" id="GO:0003988">
    <property type="term" value="F:acetyl-CoA C-acyltransferase activity"/>
    <property type="evidence" value="ECO:0007669"/>
    <property type="project" value="UniProtKB-ARBA"/>
</dbReference>
<accession>A0A0L7MQY6</accession>
<evidence type="ECO:0000256" key="3">
    <source>
        <dbReference type="ARBA" id="ARBA00023315"/>
    </source>
</evidence>
<evidence type="ECO:0000259" key="6">
    <source>
        <dbReference type="Pfam" id="PF00108"/>
    </source>
</evidence>
<evidence type="ECO:0000256" key="4">
    <source>
        <dbReference type="RuleBase" id="RU003557"/>
    </source>
</evidence>
<dbReference type="Pfam" id="PF00108">
    <property type="entry name" value="Thiolase_N"/>
    <property type="match status" value="1"/>
</dbReference>
<dbReference type="RefSeq" id="WP_053282762.1">
    <property type="nucleotide sequence ID" value="NZ_JNVD01000013.1"/>
</dbReference>
<evidence type="ECO:0000313" key="9">
    <source>
        <dbReference type="Proteomes" id="UP000037442"/>
    </source>
</evidence>
<evidence type="ECO:0000313" key="8">
    <source>
        <dbReference type="EMBL" id="KOC24312.1"/>
    </source>
</evidence>
<name>A0A0L7MQY6_COMTE</name>
<dbReference type="PIRSF" id="PIRSF000429">
    <property type="entry name" value="Ac-CoA_Ac_transf"/>
    <property type="match status" value="1"/>
</dbReference>
<dbReference type="Gene3D" id="3.40.47.10">
    <property type="match status" value="1"/>
</dbReference>
<dbReference type="InterPro" id="IPR002155">
    <property type="entry name" value="Thiolase"/>
</dbReference>
<dbReference type="Pfam" id="PF02803">
    <property type="entry name" value="Thiolase_C"/>
    <property type="match status" value="1"/>
</dbReference>
<dbReference type="PANTHER" id="PTHR18919">
    <property type="entry name" value="ACETYL-COA C-ACYLTRANSFERASE"/>
    <property type="match status" value="1"/>
</dbReference>
<protein>
    <submittedName>
        <fullName evidence="8">Acetyl-CoA acetyltransferase</fullName>
    </submittedName>
</protein>